<dbReference type="Gene3D" id="3.80.10.10">
    <property type="entry name" value="Ribonuclease Inhibitor"/>
    <property type="match status" value="1"/>
</dbReference>
<dbReference type="RefSeq" id="WP_043146032.1">
    <property type="nucleotide sequence ID" value="NZ_JSUQ01000025.1"/>
</dbReference>
<evidence type="ECO:0000256" key="1">
    <source>
        <dbReference type="ARBA" id="ARBA00022614"/>
    </source>
</evidence>
<evidence type="ECO:0000256" key="2">
    <source>
        <dbReference type="ARBA" id="ARBA00022737"/>
    </source>
</evidence>
<dbReference type="InterPro" id="IPR032675">
    <property type="entry name" value="LRR_dom_sf"/>
</dbReference>
<dbReference type="OrthoDB" id="7822513at2"/>
<keyword evidence="2" id="KW-0677">Repeat</keyword>
<evidence type="ECO:0000313" key="4">
    <source>
        <dbReference type="Proteomes" id="UP000030960"/>
    </source>
</evidence>
<sequence length="238" mass="26359">MEDEERLADELREVLQHVKMNRRDGLSFLNLSNPWFLAELPDWLGRLDWITWLDLEGTRTTDLAPLARLTRMEKLDLRGTPVTDLSPLSGMTHLRNLFLEGTEVVELSPLAGLGRLQELWLDGTAVTDLTPLARCRGLRQLSIRRTGVTDLSPLKGLPELAVLDLTGSQVQDLRPVLGLPALCEGEGEVGISFEETPAALRDRALARIAETEDPEVRASDLVDHLTGGARLTGWRGDA</sequence>
<dbReference type="PANTHER" id="PTHR46652:SF3">
    <property type="entry name" value="LEUCINE-RICH REPEAT-CONTAINING PROTEIN 9"/>
    <property type="match status" value="1"/>
</dbReference>
<name>A0A0B3RGY3_9RHOB</name>
<keyword evidence="4" id="KW-1185">Reference proteome</keyword>
<comment type="caution">
    <text evidence="3">The sequence shown here is derived from an EMBL/GenBank/DDBJ whole genome shotgun (WGS) entry which is preliminary data.</text>
</comment>
<proteinExistence type="predicted"/>
<dbReference type="Proteomes" id="UP000030960">
    <property type="component" value="Unassembled WGS sequence"/>
</dbReference>
<dbReference type="STRING" id="561184.SAMN05216376_11853"/>
<dbReference type="AlphaFoldDB" id="A0A0B3RGY3"/>
<protein>
    <submittedName>
        <fullName evidence="3">Leucine rich repeat protein</fullName>
    </submittedName>
</protein>
<dbReference type="PANTHER" id="PTHR46652">
    <property type="entry name" value="LEUCINE-RICH REPEAT AND IQ DOMAIN-CONTAINING PROTEIN 1-RELATED"/>
    <property type="match status" value="1"/>
</dbReference>
<keyword evidence="1" id="KW-0433">Leucine-rich repeat</keyword>
<evidence type="ECO:0000313" key="3">
    <source>
        <dbReference type="EMBL" id="KHQ50560.1"/>
    </source>
</evidence>
<organism evidence="3 4">
    <name type="scientific">Mameliella alba</name>
    <dbReference type="NCBI Taxonomy" id="561184"/>
    <lineage>
        <taxon>Bacteria</taxon>
        <taxon>Pseudomonadati</taxon>
        <taxon>Pseudomonadota</taxon>
        <taxon>Alphaproteobacteria</taxon>
        <taxon>Rhodobacterales</taxon>
        <taxon>Roseobacteraceae</taxon>
        <taxon>Mameliella</taxon>
    </lineage>
</organism>
<accession>A0A0B3RGY3</accession>
<reference evidence="3 4" key="1">
    <citation type="submission" date="2014-10" db="EMBL/GenBank/DDBJ databases">
        <title>Genome sequence of Ponticoccus sp. strain UMTAT08 isolated from clonal culture of toxic dinoflagellate Alexandrium tamiyavanichii.</title>
        <authorList>
            <person name="Gan H.Y."/>
            <person name="Muhd D.-D."/>
            <person name="Mohd Noor M.E."/>
            <person name="Yeong Y.S."/>
            <person name="Usup G."/>
        </authorList>
    </citation>
    <scope>NUCLEOTIDE SEQUENCE [LARGE SCALE GENOMIC DNA]</scope>
    <source>
        <strain evidence="3 4">UMTAT08</strain>
    </source>
</reference>
<dbReference type="InterPro" id="IPR050836">
    <property type="entry name" value="SDS22/Internalin_LRR"/>
</dbReference>
<gene>
    <name evidence="3" type="ORF">OA50_04928</name>
</gene>
<dbReference type="EMBL" id="JSUQ01000025">
    <property type="protein sequence ID" value="KHQ50560.1"/>
    <property type="molecule type" value="Genomic_DNA"/>
</dbReference>
<dbReference type="SUPFAM" id="SSF52058">
    <property type="entry name" value="L domain-like"/>
    <property type="match status" value="1"/>
</dbReference>